<dbReference type="PANTHER" id="PTHR46082:SF6">
    <property type="entry name" value="AAA+ ATPASE DOMAIN-CONTAINING PROTEIN-RELATED"/>
    <property type="match status" value="1"/>
</dbReference>
<name>A0A8J2S789_9STRA</name>
<dbReference type="EMBL" id="CAKKNE010000001">
    <property type="protein sequence ID" value="CAH0366758.1"/>
    <property type="molecule type" value="Genomic_DNA"/>
</dbReference>
<dbReference type="InterPro" id="IPR013083">
    <property type="entry name" value="Znf_RING/FYVE/PHD"/>
</dbReference>
<keyword evidence="7" id="KW-1185">Reference proteome</keyword>
<proteinExistence type="predicted"/>
<organism evidence="6 7">
    <name type="scientific">Pelagomonas calceolata</name>
    <dbReference type="NCBI Taxonomy" id="35677"/>
    <lineage>
        <taxon>Eukaryota</taxon>
        <taxon>Sar</taxon>
        <taxon>Stramenopiles</taxon>
        <taxon>Ochrophyta</taxon>
        <taxon>Pelagophyceae</taxon>
        <taxon>Pelagomonadales</taxon>
        <taxon>Pelagomonadaceae</taxon>
        <taxon>Pelagomonas</taxon>
    </lineage>
</organism>
<evidence type="ECO:0000256" key="3">
    <source>
        <dbReference type="ARBA" id="ARBA00022833"/>
    </source>
</evidence>
<dbReference type="AlphaFoldDB" id="A0A8J2S789"/>
<dbReference type="GO" id="GO:0008270">
    <property type="term" value="F:zinc ion binding"/>
    <property type="evidence" value="ECO:0007669"/>
    <property type="project" value="UniProtKB-KW"/>
</dbReference>
<keyword evidence="2 4" id="KW-0863">Zinc-finger</keyword>
<comment type="caution">
    <text evidence="6">The sequence shown here is derived from an EMBL/GenBank/DDBJ whole genome shotgun (WGS) entry which is preliminary data.</text>
</comment>
<sequence length="391" mass="42298">MILTTCAVCATELGLTSGKKCGRCSTRYCGAACQVQHWKEGGHDQLCKKIKKAGGAEQYNANKKYSEAVAVAATACAEDTKGQTCYICTEAVHRHTGEGLVRGCACHTTEGFVHVSCLAEQAKILVAEAVENKLGGKALGERFGRWHTCSLCEQGYHGVVYCALGWACWKMYVGRPETDGLRSCAMQQLGSGLSAAGHHEEELSVKEAQLAMIRRIGASEHDTLAAQHNLATTYSSLGRAEESLRMRRDVYAGRLRRNGEEHAVTIIAAQNYATCLAGLQRFEEAKSVSRTTLPVARRVLGDSDDVTLRIRWTYAMVLYKDPAATLDDLRLAVNTLEDLDQTARRVLGATHPLASGIEISQQEARAALGITLRDTLAALRAREAAPPTGDA</sequence>
<dbReference type="SUPFAM" id="SSF144232">
    <property type="entry name" value="HIT/MYND zinc finger-like"/>
    <property type="match status" value="1"/>
</dbReference>
<dbReference type="Pfam" id="PF01753">
    <property type="entry name" value="zf-MYND"/>
    <property type="match status" value="1"/>
</dbReference>
<dbReference type="OrthoDB" id="539810at2759"/>
<dbReference type="InterPro" id="IPR053137">
    <property type="entry name" value="NLR-like"/>
</dbReference>
<evidence type="ECO:0000259" key="5">
    <source>
        <dbReference type="PROSITE" id="PS50865"/>
    </source>
</evidence>
<dbReference type="InterPro" id="IPR011990">
    <property type="entry name" value="TPR-like_helical_dom_sf"/>
</dbReference>
<dbReference type="InterPro" id="IPR002893">
    <property type="entry name" value="Znf_MYND"/>
</dbReference>
<dbReference type="Gene3D" id="3.30.40.10">
    <property type="entry name" value="Zinc/RING finger domain, C3HC4 (zinc finger)"/>
    <property type="match status" value="1"/>
</dbReference>
<keyword evidence="3" id="KW-0862">Zinc</keyword>
<feature type="domain" description="MYND-type" evidence="5">
    <location>
        <begin position="6"/>
        <end position="47"/>
    </location>
</feature>
<dbReference type="Proteomes" id="UP000789595">
    <property type="component" value="Unassembled WGS sequence"/>
</dbReference>
<gene>
    <name evidence="6" type="ORF">PECAL_1P32670</name>
</gene>
<evidence type="ECO:0000313" key="7">
    <source>
        <dbReference type="Proteomes" id="UP000789595"/>
    </source>
</evidence>
<dbReference type="PANTHER" id="PTHR46082">
    <property type="entry name" value="ATP/GTP-BINDING PROTEIN-RELATED"/>
    <property type="match status" value="1"/>
</dbReference>
<dbReference type="Gene3D" id="6.10.140.2220">
    <property type="match status" value="1"/>
</dbReference>
<dbReference type="PROSITE" id="PS50865">
    <property type="entry name" value="ZF_MYND_2"/>
    <property type="match status" value="1"/>
</dbReference>
<evidence type="ECO:0000256" key="1">
    <source>
        <dbReference type="ARBA" id="ARBA00022723"/>
    </source>
</evidence>
<dbReference type="Pfam" id="PF13374">
    <property type="entry name" value="TPR_10"/>
    <property type="match status" value="1"/>
</dbReference>
<evidence type="ECO:0000256" key="2">
    <source>
        <dbReference type="ARBA" id="ARBA00022771"/>
    </source>
</evidence>
<evidence type="ECO:0000256" key="4">
    <source>
        <dbReference type="PROSITE-ProRule" id="PRU00134"/>
    </source>
</evidence>
<accession>A0A8J2S789</accession>
<protein>
    <recommendedName>
        <fullName evidence="5">MYND-type domain-containing protein</fullName>
    </recommendedName>
</protein>
<reference evidence="6" key="1">
    <citation type="submission" date="2021-11" db="EMBL/GenBank/DDBJ databases">
        <authorList>
            <consortium name="Genoscope - CEA"/>
            <person name="William W."/>
        </authorList>
    </citation>
    <scope>NUCLEOTIDE SEQUENCE</scope>
</reference>
<dbReference type="Gene3D" id="1.25.40.10">
    <property type="entry name" value="Tetratricopeptide repeat domain"/>
    <property type="match status" value="1"/>
</dbReference>
<keyword evidence="1" id="KW-0479">Metal-binding</keyword>
<evidence type="ECO:0000313" key="6">
    <source>
        <dbReference type="EMBL" id="CAH0366758.1"/>
    </source>
</evidence>
<dbReference type="SUPFAM" id="SSF48452">
    <property type="entry name" value="TPR-like"/>
    <property type="match status" value="1"/>
</dbReference>